<sequence>MDDPLDDDLPVPAEASGTGGQIHDLTIPDDADGLRLDKALAEAAAGIAGLSRSRLADAIAAGRVTDPSGATVTAPRAKVKAGAIYRVTLPEPAPARPEPEDIPLVVVHEDADLIVIDKPAGMVVHPAPGAERGTLVNALLAHCGGSLAGIGGERRPGIVHRIDKDTSGLLVAAKTEAAMAGLAALFATHDIEREYRAILWGMPDRAEPRLAGLPGVSFEDGWIRVEAALARHPVDRKRMAVARSGGRHAVTRLRLDEGFGAPPFASLATFRLETGRTHQIRVHAAHIGHPLVGDPVYGRPRRLSPDRVDEGTRAALAAFPRQALHATRLGFQHPVTGAYLDFESPIPSDMNTLLCLLRRNPSHAR</sequence>
<dbReference type="GO" id="GO:0003723">
    <property type="term" value="F:RNA binding"/>
    <property type="evidence" value="ECO:0007669"/>
    <property type="project" value="InterPro"/>
</dbReference>
<dbReference type="SUPFAM" id="SSF55120">
    <property type="entry name" value="Pseudouridine synthase"/>
    <property type="match status" value="1"/>
</dbReference>
<comment type="caution">
    <text evidence="8">The sequence shown here is derived from an EMBL/GenBank/DDBJ whole genome shotgun (WGS) entry which is preliminary data.</text>
</comment>
<dbReference type="AlphaFoldDB" id="A0A8J7M560"/>
<evidence type="ECO:0000313" key="8">
    <source>
        <dbReference type="EMBL" id="MBK0397927.1"/>
    </source>
</evidence>
<keyword evidence="9" id="KW-1185">Reference proteome</keyword>
<dbReference type="PANTHER" id="PTHR21600:SF44">
    <property type="entry name" value="RIBOSOMAL LARGE SUBUNIT PSEUDOURIDINE SYNTHASE D"/>
    <property type="match status" value="1"/>
</dbReference>
<organism evidence="8 9">
    <name type="scientific">Thermohalobaculum xanthum</name>
    <dbReference type="NCBI Taxonomy" id="2753746"/>
    <lineage>
        <taxon>Bacteria</taxon>
        <taxon>Pseudomonadati</taxon>
        <taxon>Pseudomonadota</taxon>
        <taxon>Alphaproteobacteria</taxon>
        <taxon>Rhodobacterales</taxon>
        <taxon>Paracoccaceae</taxon>
        <taxon>Thermohalobaculum</taxon>
    </lineage>
</organism>
<comment type="catalytic activity">
    <reaction evidence="5">
        <text>a uridine in RNA = a pseudouridine in RNA</text>
        <dbReference type="Rhea" id="RHEA:48348"/>
        <dbReference type="Rhea" id="RHEA-COMP:12068"/>
        <dbReference type="Rhea" id="RHEA-COMP:12069"/>
        <dbReference type="ChEBI" id="CHEBI:65314"/>
        <dbReference type="ChEBI" id="CHEBI:65315"/>
    </reaction>
</comment>
<dbReference type="InterPro" id="IPR050188">
    <property type="entry name" value="RluA_PseudoU_synthase"/>
</dbReference>
<reference evidence="8" key="1">
    <citation type="submission" date="2020-12" db="EMBL/GenBank/DDBJ databases">
        <title>Bacterial taxonomy.</title>
        <authorList>
            <person name="Pan X."/>
        </authorList>
    </citation>
    <scope>NUCLEOTIDE SEQUENCE</scope>
    <source>
        <strain evidence="8">M0105</strain>
    </source>
</reference>
<dbReference type="RefSeq" id="WP_200606257.1">
    <property type="nucleotide sequence ID" value="NZ_JAEHHL010000001.1"/>
</dbReference>
<dbReference type="InterPro" id="IPR006224">
    <property type="entry name" value="PsdUridine_synth_RluA-like_CS"/>
</dbReference>
<evidence type="ECO:0000256" key="1">
    <source>
        <dbReference type="ARBA" id="ARBA00010876"/>
    </source>
</evidence>
<dbReference type="PROSITE" id="PS01129">
    <property type="entry name" value="PSI_RLU"/>
    <property type="match status" value="1"/>
</dbReference>
<gene>
    <name evidence="8" type="ORF">H0I76_01890</name>
</gene>
<comment type="similarity">
    <text evidence="1 5">Belongs to the pseudouridine synthase RluA family.</text>
</comment>
<dbReference type="InterPro" id="IPR020103">
    <property type="entry name" value="PsdUridine_synth_cat_dom_sf"/>
</dbReference>
<comment type="catalytic activity">
    <reaction evidence="3">
        <text>uridine(1911/1915/1917) in 23S rRNA = pseudouridine(1911/1915/1917) in 23S rRNA</text>
        <dbReference type="Rhea" id="RHEA:42524"/>
        <dbReference type="Rhea" id="RHEA-COMP:10097"/>
        <dbReference type="Rhea" id="RHEA-COMP:10098"/>
        <dbReference type="ChEBI" id="CHEBI:65314"/>
        <dbReference type="ChEBI" id="CHEBI:65315"/>
        <dbReference type="EC" id="5.4.99.23"/>
    </reaction>
</comment>
<dbReference type="InterPro" id="IPR036986">
    <property type="entry name" value="S4_RNA-bd_sf"/>
</dbReference>
<dbReference type="EMBL" id="JAEHHL010000001">
    <property type="protein sequence ID" value="MBK0397927.1"/>
    <property type="molecule type" value="Genomic_DNA"/>
</dbReference>
<dbReference type="GO" id="GO:0160140">
    <property type="term" value="F:23S rRNA pseudouridine(1911/1915/1917) synthase activity"/>
    <property type="evidence" value="ECO:0007669"/>
    <property type="project" value="UniProtKB-EC"/>
</dbReference>
<evidence type="ECO:0000256" key="5">
    <source>
        <dbReference type="RuleBase" id="RU362028"/>
    </source>
</evidence>
<feature type="domain" description="Pseudouridine synthase RsuA/RluA-like" evidence="7">
    <location>
        <begin position="112"/>
        <end position="286"/>
    </location>
</feature>
<dbReference type="Gene3D" id="3.30.2350.10">
    <property type="entry name" value="Pseudouridine synthase"/>
    <property type="match status" value="1"/>
</dbReference>
<dbReference type="Proteomes" id="UP000655420">
    <property type="component" value="Unassembled WGS sequence"/>
</dbReference>
<proteinExistence type="inferred from homology"/>
<feature type="active site" evidence="4">
    <location>
        <position position="163"/>
    </location>
</feature>
<dbReference type="Gene3D" id="3.10.290.10">
    <property type="entry name" value="RNA-binding S4 domain"/>
    <property type="match status" value="1"/>
</dbReference>
<evidence type="ECO:0000313" key="9">
    <source>
        <dbReference type="Proteomes" id="UP000655420"/>
    </source>
</evidence>
<dbReference type="PANTHER" id="PTHR21600">
    <property type="entry name" value="MITOCHONDRIAL RNA PSEUDOURIDINE SYNTHASE"/>
    <property type="match status" value="1"/>
</dbReference>
<feature type="region of interest" description="Disordered" evidence="6">
    <location>
        <begin position="1"/>
        <end position="25"/>
    </location>
</feature>
<dbReference type="InterPro" id="IPR006145">
    <property type="entry name" value="PsdUridine_synth_RsuA/RluA"/>
</dbReference>
<evidence type="ECO:0000256" key="6">
    <source>
        <dbReference type="SAM" id="MobiDB-lite"/>
    </source>
</evidence>
<dbReference type="InterPro" id="IPR006225">
    <property type="entry name" value="PsdUridine_synth_RluC/D"/>
</dbReference>
<dbReference type="CDD" id="cd02869">
    <property type="entry name" value="PseudoU_synth_RluA_like"/>
    <property type="match status" value="1"/>
</dbReference>
<accession>A0A8J7M560</accession>
<dbReference type="EC" id="5.4.99.-" evidence="5"/>
<evidence type="ECO:0000259" key="7">
    <source>
        <dbReference type="Pfam" id="PF00849"/>
    </source>
</evidence>
<name>A0A8J7M560_9RHOB</name>
<evidence type="ECO:0000256" key="2">
    <source>
        <dbReference type="ARBA" id="ARBA00023235"/>
    </source>
</evidence>
<dbReference type="NCBIfam" id="TIGR00005">
    <property type="entry name" value="rluA_subfam"/>
    <property type="match status" value="1"/>
</dbReference>
<protein>
    <recommendedName>
        <fullName evidence="5">Pseudouridine synthase</fullName>
        <ecNumber evidence="5">5.4.99.-</ecNumber>
    </recommendedName>
</protein>
<keyword evidence="2 5" id="KW-0413">Isomerase</keyword>
<comment type="function">
    <text evidence="5">Responsible for synthesis of pseudouridine from uracil.</text>
</comment>
<evidence type="ECO:0000256" key="3">
    <source>
        <dbReference type="ARBA" id="ARBA00036882"/>
    </source>
</evidence>
<dbReference type="GO" id="GO:0000455">
    <property type="term" value="P:enzyme-directed rRNA pseudouridine synthesis"/>
    <property type="evidence" value="ECO:0007669"/>
    <property type="project" value="TreeGrafter"/>
</dbReference>
<dbReference type="Pfam" id="PF00849">
    <property type="entry name" value="PseudoU_synth_2"/>
    <property type="match status" value="1"/>
</dbReference>
<evidence type="ECO:0000256" key="4">
    <source>
        <dbReference type="PIRSR" id="PIRSR606225-1"/>
    </source>
</evidence>